<reference evidence="3" key="2">
    <citation type="submission" date="2018-03" db="EMBL/GenBank/DDBJ databases">
        <authorList>
            <person name="Derbyshire K."/>
            <person name="Gray T.A."/>
            <person name="Champion M."/>
        </authorList>
    </citation>
    <scope>NUCLEOTIDE SEQUENCE [LARGE SCALE GENOMIC DNA]</scope>
    <source>
        <strain evidence="3">MKD8</strain>
    </source>
</reference>
<evidence type="ECO:0000313" key="2">
    <source>
        <dbReference type="EMBL" id="AWT57569.1"/>
    </source>
</evidence>
<reference evidence="2 3" key="1">
    <citation type="journal article" date="2013" name="Genome Announc.">
        <title>Draft genome sequence of MKD8, a conjugal recipient Mycobacterium smegmatis strain.</title>
        <authorList>
            <person name="Gray T.A."/>
            <person name="Palumbo M.J."/>
            <person name="Derbyshire K.M."/>
        </authorList>
    </citation>
    <scope>NUCLEOTIDE SEQUENCE [LARGE SCALE GENOMIC DNA]</scope>
    <source>
        <strain evidence="2 3">MKD8</strain>
    </source>
</reference>
<proteinExistence type="predicted"/>
<sequence length="128" mass="13906">MTDTPTPRQVLQKLLDGVSAGQWGELAALYAPDTVVEHPLARDHTRMLRGRDTLAAHFDRIAATGLCLTAGAPAFHDVTDPDLVIAEFIYSASASDGRTFDVPACFIWRVEQGLITHARDYLGTLSTP</sequence>
<dbReference type="RefSeq" id="WP_003898176.1">
    <property type="nucleotide sequence ID" value="NZ_CP027541.1"/>
</dbReference>
<evidence type="ECO:0000313" key="3">
    <source>
        <dbReference type="Proteomes" id="UP000011200"/>
    </source>
</evidence>
<dbReference type="Pfam" id="PF12680">
    <property type="entry name" value="SnoaL_2"/>
    <property type="match status" value="1"/>
</dbReference>
<dbReference type="InterPro" id="IPR037401">
    <property type="entry name" value="SnoaL-like"/>
</dbReference>
<dbReference type="AlphaFoldDB" id="A0A2U9Q0H4"/>
<feature type="domain" description="SnoaL-like" evidence="1">
    <location>
        <begin position="12"/>
        <end position="117"/>
    </location>
</feature>
<dbReference type="EMBL" id="CP027541">
    <property type="protein sequence ID" value="AWT57569.1"/>
    <property type="molecule type" value="Genomic_DNA"/>
</dbReference>
<accession>A0A2U9Q0H4</accession>
<name>A0A2U9Q0H4_MYCSE</name>
<dbReference type="InterPro" id="IPR032710">
    <property type="entry name" value="NTF2-like_dom_sf"/>
</dbReference>
<protein>
    <recommendedName>
        <fullName evidence="1">SnoaL-like domain-containing protein</fullName>
    </recommendedName>
</protein>
<gene>
    <name evidence="2" type="ORF">D806_066360</name>
</gene>
<organism evidence="2 3">
    <name type="scientific">Mycolicibacterium smegmatis (strain MKD8)</name>
    <name type="common">Mycobacterium smegmatis</name>
    <dbReference type="NCBI Taxonomy" id="1214915"/>
    <lineage>
        <taxon>Bacteria</taxon>
        <taxon>Bacillati</taxon>
        <taxon>Actinomycetota</taxon>
        <taxon>Actinomycetes</taxon>
        <taxon>Mycobacteriales</taxon>
        <taxon>Mycobacteriaceae</taxon>
        <taxon>Mycolicibacterium</taxon>
    </lineage>
</organism>
<dbReference type="Proteomes" id="UP000011200">
    <property type="component" value="Chromosome"/>
</dbReference>
<evidence type="ECO:0000259" key="1">
    <source>
        <dbReference type="Pfam" id="PF12680"/>
    </source>
</evidence>
<dbReference type="GeneID" id="93461377"/>
<dbReference type="SUPFAM" id="SSF54427">
    <property type="entry name" value="NTF2-like"/>
    <property type="match status" value="1"/>
</dbReference>
<dbReference type="Gene3D" id="3.10.450.50">
    <property type="match status" value="1"/>
</dbReference>